<dbReference type="OrthoDB" id="9785229at2"/>
<dbReference type="GO" id="GO:0016887">
    <property type="term" value="F:ATP hydrolysis activity"/>
    <property type="evidence" value="ECO:0007669"/>
    <property type="project" value="InterPro"/>
</dbReference>
<evidence type="ECO:0000256" key="4">
    <source>
        <dbReference type="ARBA" id="ARBA00022840"/>
    </source>
</evidence>
<keyword evidence="2" id="KW-0813">Transport</keyword>
<dbReference type="PANTHER" id="PTHR43335:SF2">
    <property type="entry name" value="ABC TRANSPORTER, ATP-BINDING PROTEIN"/>
    <property type="match status" value="1"/>
</dbReference>
<sequence length="299" mass="33565">MDSILKIENLQKKYKHIQAVADVSFEVKKGSIFGLLGPNGSGKTTILGIVLNVLNRDHGNYYWFGEAPLKGNRGRIGAILEHPNFYPYLSAEKNLEVVVGIKQVSKDNIERVLRIVELFDRRKDKFSTFSLGMKQRLAIAAALISKPEVLVLDEPTNGLDPQGIVEIRELILKIASMGTTIIISSHLLDEIEKICTDVVILKNGRLLLAGKVGEINKKSSVIEVAADDMGKLYDVLENYQYTRLIEADNDKFLVSFTHPISCGVLNNFLLTERKISLTHLVQKRETLENRFMELISESK</sequence>
<dbReference type="PROSITE" id="PS50893">
    <property type="entry name" value="ABC_TRANSPORTER_2"/>
    <property type="match status" value="1"/>
</dbReference>
<dbReference type="STRING" id="1503925.TH53_23760"/>
<keyword evidence="7" id="KW-1185">Reference proteome</keyword>
<reference evidence="6 7" key="1">
    <citation type="submission" date="2015-01" db="EMBL/GenBank/DDBJ databases">
        <title>Draft genome sequence of Pedobacter sp. NL19 isolated from sludge of an effluent treatment pond in an abandoned uranium mine.</title>
        <authorList>
            <person name="Santos T."/>
            <person name="Caetano T."/>
            <person name="Covas C."/>
            <person name="Cruz A."/>
            <person name="Mendo S."/>
        </authorList>
    </citation>
    <scope>NUCLEOTIDE SEQUENCE [LARGE SCALE GENOMIC DNA]</scope>
    <source>
        <strain evidence="6 7">NL19</strain>
    </source>
</reference>
<evidence type="ECO:0000259" key="5">
    <source>
        <dbReference type="PROSITE" id="PS50893"/>
    </source>
</evidence>
<evidence type="ECO:0000313" key="6">
    <source>
        <dbReference type="EMBL" id="KIO74901.1"/>
    </source>
</evidence>
<dbReference type="InterPro" id="IPR003439">
    <property type="entry name" value="ABC_transporter-like_ATP-bd"/>
</dbReference>
<gene>
    <name evidence="6" type="ORF">TH53_23760</name>
</gene>
<dbReference type="InterPro" id="IPR003593">
    <property type="entry name" value="AAA+_ATPase"/>
</dbReference>
<dbReference type="AlphaFoldDB" id="A0A0D0GKI9"/>
<dbReference type="EMBL" id="JXRA01000127">
    <property type="protein sequence ID" value="KIO74901.1"/>
    <property type="molecule type" value="Genomic_DNA"/>
</dbReference>
<proteinExistence type="inferred from homology"/>
<keyword evidence="4 6" id="KW-0067">ATP-binding</keyword>
<dbReference type="PROSITE" id="PS00211">
    <property type="entry name" value="ABC_TRANSPORTER_1"/>
    <property type="match status" value="1"/>
</dbReference>
<keyword evidence="3" id="KW-0547">Nucleotide-binding</keyword>
<dbReference type="SUPFAM" id="SSF52540">
    <property type="entry name" value="P-loop containing nucleoside triphosphate hydrolases"/>
    <property type="match status" value="1"/>
</dbReference>
<comment type="similarity">
    <text evidence="1">Belongs to the ABC transporter superfamily.</text>
</comment>
<dbReference type="GO" id="GO:0005524">
    <property type="term" value="F:ATP binding"/>
    <property type="evidence" value="ECO:0007669"/>
    <property type="project" value="UniProtKB-KW"/>
</dbReference>
<dbReference type="RefSeq" id="WP_041886416.1">
    <property type="nucleotide sequence ID" value="NZ_CP157278.1"/>
</dbReference>
<evidence type="ECO:0000313" key="7">
    <source>
        <dbReference type="Proteomes" id="UP000032049"/>
    </source>
</evidence>
<dbReference type="InterPro" id="IPR027417">
    <property type="entry name" value="P-loop_NTPase"/>
</dbReference>
<comment type="caution">
    <text evidence="6">The sequence shown here is derived from an EMBL/GenBank/DDBJ whole genome shotgun (WGS) entry which is preliminary data.</text>
</comment>
<dbReference type="InterPro" id="IPR017871">
    <property type="entry name" value="ABC_transporter-like_CS"/>
</dbReference>
<dbReference type="Pfam" id="PF00005">
    <property type="entry name" value="ABC_tran"/>
    <property type="match status" value="1"/>
</dbReference>
<dbReference type="Gene3D" id="3.40.50.300">
    <property type="entry name" value="P-loop containing nucleotide triphosphate hydrolases"/>
    <property type="match status" value="1"/>
</dbReference>
<accession>A0A0D0GKI9</accession>
<dbReference type="Proteomes" id="UP000032049">
    <property type="component" value="Unassembled WGS sequence"/>
</dbReference>
<dbReference type="PANTHER" id="PTHR43335">
    <property type="entry name" value="ABC TRANSPORTER, ATP-BINDING PROTEIN"/>
    <property type="match status" value="1"/>
</dbReference>
<evidence type="ECO:0000256" key="1">
    <source>
        <dbReference type="ARBA" id="ARBA00005417"/>
    </source>
</evidence>
<name>A0A0D0GKI9_9SPHI</name>
<feature type="domain" description="ABC transporter" evidence="5">
    <location>
        <begin position="5"/>
        <end position="228"/>
    </location>
</feature>
<evidence type="ECO:0000256" key="2">
    <source>
        <dbReference type="ARBA" id="ARBA00022448"/>
    </source>
</evidence>
<dbReference type="SMART" id="SM00382">
    <property type="entry name" value="AAA"/>
    <property type="match status" value="1"/>
</dbReference>
<evidence type="ECO:0000256" key="3">
    <source>
        <dbReference type="ARBA" id="ARBA00022741"/>
    </source>
</evidence>
<protein>
    <submittedName>
        <fullName evidence="6">ABC transporter ATP-binding protein</fullName>
    </submittedName>
</protein>
<organism evidence="6 7">
    <name type="scientific">Pedobacter lusitanus</name>
    <dbReference type="NCBI Taxonomy" id="1503925"/>
    <lineage>
        <taxon>Bacteria</taxon>
        <taxon>Pseudomonadati</taxon>
        <taxon>Bacteroidota</taxon>
        <taxon>Sphingobacteriia</taxon>
        <taxon>Sphingobacteriales</taxon>
        <taxon>Sphingobacteriaceae</taxon>
        <taxon>Pedobacter</taxon>
    </lineage>
</organism>